<proteinExistence type="predicted"/>
<accession>A0A837DA05</accession>
<organism evidence="1 2">
    <name type="scientific">Saccharomonospora viridis</name>
    <dbReference type="NCBI Taxonomy" id="1852"/>
    <lineage>
        <taxon>Bacteria</taxon>
        <taxon>Bacillati</taxon>
        <taxon>Actinomycetota</taxon>
        <taxon>Actinomycetes</taxon>
        <taxon>Pseudonocardiales</taxon>
        <taxon>Pseudonocardiaceae</taxon>
        <taxon>Saccharomonospora</taxon>
    </lineage>
</organism>
<evidence type="ECO:0000313" key="1">
    <source>
        <dbReference type="EMBL" id="KHF43431.1"/>
    </source>
</evidence>
<dbReference type="EMBL" id="JRZE01000006">
    <property type="protein sequence ID" value="KHF43431.1"/>
    <property type="molecule type" value="Genomic_DNA"/>
</dbReference>
<name>A0A837DA05_9PSEU</name>
<sequence>MCQLSGDGGEVMAWQVDQVELGVVDTCLVPVEEPTRSWSIRRSCAARPPWITAVGLPVSAPHARWQV</sequence>
<comment type="caution">
    <text evidence="1">The sequence shown here is derived from an EMBL/GenBank/DDBJ whole genome shotgun (WGS) entry which is preliminary data.</text>
</comment>
<evidence type="ECO:0000313" key="2">
    <source>
        <dbReference type="Proteomes" id="UP000030848"/>
    </source>
</evidence>
<protein>
    <submittedName>
        <fullName evidence="1">Uncharacterized protein</fullName>
    </submittedName>
</protein>
<dbReference type="Proteomes" id="UP000030848">
    <property type="component" value="Unassembled WGS sequence"/>
</dbReference>
<gene>
    <name evidence="1" type="ORF">MINT15_36330</name>
</gene>
<reference evidence="1 2" key="1">
    <citation type="submission" date="2014-10" db="EMBL/GenBank/DDBJ databases">
        <title>Genome sequence of Micropolyspora internatus JCM3315.</title>
        <authorList>
            <person name="Shin S.-K."/>
            <person name="Yi H."/>
        </authorList>
    </citation>
    <scope>NUCLEOTIDE SEQUENCE [LARGE SCALE GENOMIC DNA]</scope>
    <source>
        <strain evidence="1 2">JCM 3315</strain>
    </source>
</reference>
<dbReference type="AlphaFoldDB" id="A0A837DA05"/>